<dbReference type="InterPro" id="IPR005913">
    <property type="entry name" value="dTDP_dehydrorham_reduct"/>
</dbReference>
<gene>
    <name evidence="8" type="primary">rfbD</name>
    <name evidence="8" type="ORF">JAZ07_22130</name>
</gene>
<sequence length="301" mass="33062">MSTSHPKILLIGCDGQVGWELQRSLAVLADVTATSLCGRYGYALDLLDPDAVSKAVAETGPDYIVNAAAHTAVDKAESEVALSKKLNADAPAQLARLAAEHNAAFIHYSTDFVFDGESERPYREEDPTAPLGVYGETKLEGEQRVLATDAAALVFRTSWVYGNHGHNFMKTMLRLFRERDELKVVDDQIGAPTWSRMIAEATAQIIGQLHAGVAKADELKGLYHLTNSGTTSWYDFAREILELSGESCSLMPITTQEYPTPARRPAYSVLDNSKLNQVFRLSMPDWSSSLKRCMEDEISAS</sequence>
<evidence type="ECO:0000256" key="1">
    <source>
        <dbReference type="ARBA" id="ARBA00004781"/>
    </source>
</evidence>
<dbReference type="Pfam" id="PF04321">
    <property type="entry name" value="RmlD_sub_bind"/>
    <property type="match status" value="1"/>
</dbReference>
<evidence type="ECO:0000313" key="8">
    <source>
        <dbReference type="EMBL" id="MCG7949044.1"/>
    </source>
</evidence>
<evidence type="ECO:0000256" key="5">
    <source>
        <dbReference type="ARBA" id="ARBA00048200"/>
    </source>
</evidence>
<feature type="domain" description="RmlD-like substrate binding" evidence="7">
    <location>
        <begin position="7"/>
        <end position="296"/>
    </location>
</feature>
<comment type="pathway">
    <text evidence="1 6">Carbohydrate biosynthesis; dTDP-L-rhamnose biosynthesis.</text>
</comment>
<comment type="cofactor">
    <cofactor evidence="6">
        <name>Mg(2+)</name>
        <dbReference type="ChEBI" id="CHEBI:18420"/>
    </cofactor>
    <text evidence="6">Binds 1 Mg(2+) ion per monomer.</text>
</comment>
<dbReference type="SUPFAM" id="SSF51735">
    <property type="entry name" value="NAD(P)-binding Rossmann-fold domains"/>
    <property type="match status" value="1"/>
</dbReference>
<accession>A0A9E4N7T9</accession>
<evidence type="ECO:0000256" key="2">
    <source>
        <dbReference type="ARBA" id="ARBA00010944"/>
    </source>
</evidence>
<dbReference type="AlphaFoldDB" id="A0A9E4N7T9"/>
<dbReference type="EC" id="1.1.1.133" evidence="3 6"/>
<organism evidence="8 9">
    <name type="scientific">Candidatus Thiodiazotropha taylori</name>
    <dbReference type="NCBI Taxonomy" id="2792791"/>
    <lineage>
        <taxon>Bacteria</taxon>
        <taxon>Pseudomonadati</taxon>
        <taxon>Pseudomonadota</taxon>
        <taxon>Gammaproteobacteria</taxon>
        <taxon>Chromatiales</taxon>
        <taxon>Sedimenticolaceae</taxon>
        <taxon>Candidatus Thiodiazotropha</taxon>
    </lineage>
</organism>
<dbReference type="InterPro" id="IPR036291">
    <property type="entry name" value="NAD(P)-bd_dom_sf"/>
</dbReference>
<dbReference type="GO" id="GO:0005829">
    <property type="term" value="C:cytosol"/>
    <property type="evidence" value="ECO:0007669"/>
    <property type="project" value="TreeGrafter"/>
</dbReference>
<dbReference type="NCBIfam" id="TIGR01214">
    <property type="entry name" value="rmlD"/>
    <property type="match status" value="1"/>
</dbReference>
<evidence type="ECO:0000313" key="9">
    <source>
        <dbReference type="Proteomes" id="UP000886667"/>
    </source>
</evidence>
<name>A0A9E4N7T9_9GAMM</name>
<dbReference type="PANTHER" id="PTHR10491">
    <property type="entry name" value="DTDP-4-DEHYDRORHAMNOSE REDUCTASE"/>
    <property type="match status" value="1"/>
</dbReference>
<proteinExistence type="inferred from homology"/>
<evidence type="ECO:0000259" key="7">
    <source>
        <dbReference type="Pfam" id="PF04321"/>
    </source>
</evidence>
<evidence type="ECO:0000256" key="4">
    <source>
        <dbReference type="ARBA" id="ARBA00017099"/>
    </source>
</evidence>
<dbReference type="InterPro" id="IPR029903">
    <property type="entry name" value="RmlD-like-bd"/>
</dbReference>
<dbReference type="Proteomes" id="UP000886667">
    <property type="component" value="Unassembled WGS sequence"/>
</dbReference>
<dbReference type="PANTHER" id="PTHR10491:SF4">
    <property type="entry name" value="METHIONINE ADENOSYLTRANSFERASE 2 SUBUNIT BETA"/>
    <property type="match status" value="1"/>
</dbReference>
<evidence type="ECO:0000256" key="3">
    <source>
        <dbReference type="ARBA" id="ARBA00012929"/>
    </source>
</evidence>
<dbReference type="GO" id="GO:0019305">
    <property type="term" value="P:dTDP-rhamnose biosynthetic process"/>
    <property type="evidence" value="ECO:0007669"/>
    <property type="project" value="TreeGrafter"/>
</dbReference>
<comment type="similarity">
    <text evidence="2 6">Belongs to the dTDP-4-dehydrorhamnose reductase family.</text>
</comment>
<keyword evidence="6" id="KW-0521">NADP</keyword>
<dbReference type="EMBL" id="JAEPCM010000842">
    <property type="protein sequence ID" value="MCG7949044.1"/>
    <property type="molecule type" value="Genomic_DNA"/>
</dbReference>
<protein>
    <recommendedName>
        <fullName evidence="4 6">dTDP-4-dehydrorhamnose reductase</fullName>
        <ecNumber evidence="3 6">1.1.1.133</ecNumber>
    </recommendedName>
</protein>
<dbReference type="GO" id="GO:0008831">
    <property type="term" value="F:dTDP-4-dehydrorhamnose reductase activity"/>
    <property type="evidence" value="ECO:0007669"/>
    <property type="project" value="UniProtKB-EC"/>
</dbReference>
<comment type="function">
    <text evidence="6">Catalyzes the reduction of dTDP-6-deoxy-L-lyxo-4-hexulose to yield dTDP-L-rhamnose.</text>
</comment>
<comment type="caution">
    <text evidence="8">The sequence shown here is derived from an EMBL/GenBank/DDBJ whole genome shotgun (WGS) entry which is preliminary data.</text>
</comment>
<dbReference type="CDD" id="cd05254">
    <property type="entry name" value="dTDP_HR_like_SDR_e"/>
    <property type="match status" value="1"/>
</dbReference>
<evidence type="ECO:0000256" key="6">
    <source>
        <dbReference type="RuleBase" id="RU364082"/>
    </source>
</evidence>
<reference evidence="8" key="1">
    <citation type="journal article" date="2021" name="Proc. Natl. Acad. Sci. U.S.A.">
        <title>Global biogeography of chemosynthetic symbionts reveals both localized and globally distributed symbiont groups. .</title>
        <authorList>
            <person name="Osvatic J.T."/>
            <person name="Wilkins L.G.E."/>
            <person name="Leibrecht L."/>
            <person name="Leray M."/>
            <person name="Zauner S."/>
            <person name="Polzin J."/>
            <person name="Camacho Y."/>
            <person name="Gros O."/>
            <person name="van Gils J.A."/>
            <person name="Eisen J.A."/>
            <person name="Petersen J.M."/>
            <person name="Yuen B."/>
        </authorList>
    </citation>
    <scope>NUCLEOTIDE SEQUENCE</scope>
    <source>
        <strain evidence="8">MAGclacostrist064TRANS</strain>
    </source>
</reference>
<dbReference type="Gene3D" id="3.40.50.720">
    <property type="entry name" value="NAD(P)-binding Rossmann-like Domain"/>
    <property type="match status" value="1"/>
</dbReference>
<keyword evidence="6 8" id="KW-0560">Oxidoreductase</keyword>
<dbReference type="Gene3D" id="3.90.25.10">
    <property type="entry name" value="UDP-galactose 4-epimerase, domain 1"/>
    <property type="match status" value="1"/>
</dbReference>
<comment type="catalytic activity">
    <reaction evidence="5 6">
        <text>dTDP-beta-L-rhamnose + NADP(+) = dTDP-4-dehydro-beta-L-rhamnose + NADPH + H(+)</text>
        <dbReference type="Rhea" id="RHEA:21796"/>
        <dbReference type="ChEBI" id="CHEBI:15378"/>
        <dbReference type="ChEBI" id="CHEBI:57510"/>
        <dbReference type="ChEBI" id="CHEBI:57783"/>
        <dbReference type="ChEBI" id="CHEBI:58349"/>
        <dbReference type="ChEBI" id="CHEBI:62830"/>
        <dbReference type="EC" id="1.1.1.133"/>
    </reaction>
</comment>